<dbReference type="GO" id="GO:0008757">
    <property type="term" value="F:S-adenosylmethionine-dependent methyltransferase activity"/>
    <property type="evidence" value="ECO:0007669"/>
    <property type="project" value="TreeGrafter"/>
</dbReference>
<keyword evidence="1" id="KW-0489">Methyltransferase</keyword>
<comment type="caution">
    <text evidence="5">The sequence shown here is derived from an EMBL/GenBank/DDBJ whole genome shotgun (WGS) entry which is preliminary data.</text>
</comment>
<evidence type="ECO:0000313" key="5">
    <source>
        <dbReference type="EMBL" id="KAF2202125.1"/>
    </source>
</evidence>
<keyword evidence="2" id="KW-0808">Transferase</keyword>
<evidence type="ECO:0000256" key="2">
    <source>
        <dbReference type="ARBA" id="ARBA00022679"/>
    </source>
</evidence>
<dbReference type="SUPFAM" id="SSF53335">
    <property type="entry name" value="S-adenosyl-L-methionine-dependent methyltransferases"/>
    <property type="match status" value="1"/>
</dbReference>
<name>A0A9P4JN41_9PLEO</name>
<keyword evidence="3" id="KW-0949">S-adenosyl-L-methionine</keyword>
<reference evidence="5" key="1">
    <citation type="journal article" date="2020" name="Stud. Mycol.">
        <title>101 Dothideomycetes genomes: a test case for predicting lifestyles and emergence of pathogens.</title>
        <authorList>
            <person name="Haridas S."/>
            <person name="Albert R."/>
            <person name="Binder M."/>
            <person name="Bloem J."/>
            <person name="Labutti K."/>
            <person name="Salamov A."/>
            <person name="Andreopoulos B."/>
            <person name="Baker S."/>
            <person name="Barry K."/>
            <person name="Bills G."/>
            <person name="Bluhm B."/>
            <person name="Cannon C."/>
            <person name="Castanera R."/>
            <person name="Culley D."/>
            <person name="Daum C."/>
            <person name="Ezra D."/>
            <person name="Gonzalez J."/>
            <person name="Henrissat B."/>
            <person name="Kuo A."/>
            <person name="Liang C."/>
            <person name="Lipzen A."/>
            <person name="Lutzoni F."/>
            <person name="Magnuson J."/>
            <person name="Mondo S."/>
            <person name="Nolan M."/>
            <person name="Ohm R."/>
            <person name="Pangilinan J."/>
            <person name="Park H.-J."/>
            <person name="Ramirez L."/>
            <person name="Alfaro M."/>
            <person name="Sun H."/>
            <person name="Tritt A."/>
            <person name="Yoshinaga Y."/>
            <person name="Zwiers L.-H."/>
            <person name="Turgeon B."/>
            <person name="Goodwin S."/>
            <person name="Spatafora J."/>
            <person name="Crous P."/>
            <person name="Grigoriev I."/>
        </authorList>
    </citation>
    <scope>NUCLEOTIDE SEQUENCE</scope>
    <source>
        <strain evidence="5">ATCC 74209</strain>
    </source>
</reference>
<dbReference type="OrthoDB" id="10251242at2759"/>
<dbReference type="EMBL" id="ML993948">
    <property type="protein sequence ID" value="KAF2202125.1"/>
    <property type="molecule type" value="Genomic_DNA"/>
</dbReference>
<dbReference type="Gene3D" id="3.40.50.150">
    <property type="entry name" value="Vaccinia Virus protein VP39"/>
    <property type="match status" value="1"/>
</dbReference>
<keyword evidence="6" id="KW-1185">Reference proteome</keyword>
<protein>
    <submittedName>
        <fullName evidence="5">O-methyltransferas-like protein family 3</fullName>
    </submittedName>
</protein>
<proteinExistence type="inferred from homology"/>
<evidence type="ECO:0000256" key="4">
    <source>
        <dbReference type="ARBA" id="ARBA00023453"/>
    </source>
</evidence>
<dbReference type="PANTHER" id="PTHR10509:SF14">
    <property type="entry name" value="CAFFEOYL-COA O-METHYLTRANSFERASE 3-RELATED"/>
    <property type="match status" value="1"/>
</dbReference>
<dbReference type="InterPro" id="IPR002935">
    <property type="entry name" value="SAM_O-MeTrfase"/>
</dbReference>
<evidence type="ECO:0000256" key="3">
    <source>
        <dbReference type="ARBA" id="ARBA00022691"/>
    </source>
</evidence>
<evidence type="ECO:0000256" key="1">
    <source>
        <dbReference type="ARBA" id="ARBA00022603"/>
    </source>
</evidence>
<comment type="similarity">
    <text evidence="4">Belongs to the class I-like SAM-binding methyltransferase superfamily. Cation-dependent O-methyltransferase family.</text>
</comment>
<dbReference type="GO" id="GO:0008171">
    <property type="term" value="F:O-methyltransferase activity"/>
    <property type="evidence" value="ECO:0007669"/>
    <property type="project" value="InterPro"/>
</dbReference>
<dbReference type="InterPro" id="IPR029063">
    <property type="entry name" value="SAM-dependent_MTases_sf"/>
</dbReference>
<dbReference type="AlphaFoldDB" id="A0A9P4JN41"/>
<dbReference type="InterPro" id="IPR050362">
    <property type="entry name" value="Cation-dep_OMT"/>
</dbReference>
<organism evidence="5 6">
    <name type="scientific">Delitschia confertaspora ATCC 74209</name>
    <dbReference type="NCBI Taxonomy" id="1513339"/>
    <lineage>
        <taxon>Eukaryota</taxon>
        <taxon>Fungi</taxon>
        <taxon>Dikarya</taxon>
        <taxon>Ascomycota</taxon>
        <taxon>Pezizomycotina</taxon>
        <taxon>Dothideomycetes</taxon>
        <taxon>Pleosporomycetidae</taxon>
        <taxon>Pleosporales</taxon>
        <taxon>Delitschiaceae</taxon>
        <taxon>Delitschia</taxon>
    </lineage>
</organism>
<dbReference type="Pfam" id="PF01596">
    <property type="entry name" value="Methyltransf_3"/>
    <property type="match status" value="1"/>
</dbReference>
<dbReference type="GO" id="GO:0032259">
    <property type="term" value="P:methylation"/>
    <property type="evidence" value="ECO:0007669"/>
    <property type="project" value="UniProtKB-KW"/>
</dbReference>
<gene>
    <name evidence="5" type="ORF">GQ43DRAFT_431026</name>
</gene>
<dbReference type="PANTHER" id="PTHR10509">
    <property type="entry name" value="O-METHYLTRANSFERASE-RELATED"/>
    <property type="match status" value="1"/>
</dbReference>
<dbReference type="Proteomes" id="UP000799536">
    <property type="component" value="Unassembled WGS sequence"/>
</dbReference>
<dbReference type="PROSITE" id="PS51682">
    <property type="entry name" value="SAM_OMT_I"/>
    <property type="match status" value="1"/>
</dbReference>
<accession>A0A9P4JN41</accession>
<sequence>MTHSRFRYPEKVSEISEICSSRLNSLLTMSQHPSHETDPRWTAVDNYSFSHLRRPSSTTLSSADLSYALTNSAQNGLPDIAVSPSQGKYLMLQAKLVKAKNILEVGTLGGYSTIWLANSSPDVQVVSVEVNSHHAGVARANLSHAGVGERVEIKLGPGVEVLPQLAEEVKQGKRGKFQMVFIDADKENNWNYVDVAVGMTEQGGCIIVDNVVRKGLLADPNTTDPRVWGAKTVVENIGKDERLDGVVMQTVGEKNYDGFLIAVVK</sequence>
<evidence type="ECO:0000313" key="6">
    <source>
        <dbReference type="Proteomes" id="UP000799536"/>
    </source>
</evidence>